<dbReference type="GO" id="GO:0016491">
    <property type="term" value="F:oxidoreductase activity"/>
    <property type="evidence" value="ECO:0007669"/>
    <property type="project" value="UniProtKB-KW"/>
</dbReference>
<dbReference type="SUPFAM" id="SSF51430">
    <property type="entry name" value="NAD(P)-linked oxidoreductase"/>
    <property type="match status" value="1"/>
</dbReference>
<dbReference type="RefSeq" id="XP_009551564.1">
    <property type="nucleotide sequence ID" value="XM_009553269.1"/>
</dbReference>
<reference evidence="3 4" key="1">
    <citation type="journal article" date="2012" name="New Phytol.">
        <title>Insight into trade-off between wood decay and parasitism from the genome of a fungal forest pathogen.</title>
        <authorList>
            <person name="Olson A."/>
            <person name="Aerts A."/>
            <person name="Asiegbu F."/>
            <person name="Belbahri L."/>
            <person name="Bouzid O."/>
            <person name="Broberg A."/>
            <person name="Canback B."/>
            <person name="Coutinho P.M."/>
            <person name="Cullen D."/>
            <person name="Dalman K."/>
            <person name="Deflorio G."/>
            <person name="van Diepen L.T."/>
            <person name="Dunand C."/>
            <person name="Duplessis S."/>
            <person name="Durling M."/>
            <person name="Gonthier P."/>
            <person name="Grimwood J."/>
            <person name="Fossdal C.G."/>
            <person name="Hansson D."/>
            <person name="Henrissat B."/>
            <person name="Hietala A."/>
            <person name="Himmelstrand K."/>
            <person name="Hoffmeister D."/>
            <person name="Hogberg N."/>
            <person name="James T.Y."/>
            <person name="Karlsson M."/>
            <person name="Kohler A."/>
            <person name="Kues U."/>
            <person name="Lee Y.H."/>
            <person name="Lin Y.C."/>
            <person name="Lind M."/>
            <person name="Lindquist E."/>
            <person name="Lombard V."/>
            <person name="Lucas S."/>
            <person name="Lunden K."/>
            <person name="Morin E."/>
            <person name="Murat C."/>
            <person name="Park J."/>
            <person name="Raffaello T."/>
            <person name="Rouze P."/>
            <person name="Salamov A."/>
            <person name="Schmutz J."/>
            <person name="Solheim H."/>
            <person name="Stahlberg J."/>
            <person name="Velez H."/>
            <person name="de Vries R.P."/>
            <person name="Wiebenga A."/>
            <person name="Woodward S."/>
            <person name="Yakovlev I."/>
            <person name="Garbelotto M."/>
            <person name="Martin F."/>
            <person name="Grigoriev I.V."/>
            <person name="Stenlid J."/>
        </authorList>
    </citation>
    <scope>NUCLEOTIDE SEQUENCE [LARGE SCALE GENOMIC DNA]</scope>
    <source>
        <strain evidence="3 4">TC 32-1</strain>
    </source>
</reference>
<dbReference type="InterPro" id="IPR023210">
    <property type="entry name" value="NADP_OxRdtase_dom"/>
</dbReference>
<evidence type="ECO:0000313" key="3">
    <source>
        <dbReference type="EMBL" id="ETW76684.1"/>
    </source>
</evidence>
<dbReference type="InParanoid" id="W4JT95"/>
<dbReference type="PRINTS" id="PR00069">
    <property type="entry name" value="ALDKETRDTASE"/>
</dbReference>
<dbReference type="GO" id="GO:0005737">
    <property type="term" value="C:cytoplasm"/>
    <property type="evidence" value="ECO:0007669"/>
    <property type="project" value="TreeGrafter"/>
</dbReference>
<dbReference type="PANTHER" id="PTHR43625">
    <property type="entry name" value="AFLATOXIN B1 ALDEHYDE REDUCTASE"/>
    <property type="match status" value="1"/>
</dbReference>
<gene>
    <name evidence="3" type="ORF">HETIRDRAFT_480841</name>
</gene>
<dbReference type="KEGG" id="hir:HETIRDRAFT_480841"/>
<dbReference type="OrthoDB" id="37537at2759"/>
<dbReference type="PANTHER" id="PTHR43625:SF40">
    <property type="entry name" value="ALDO-KETO REDUCTASE YAKC [NADP(+)]"/>
    <property type="match status" value="1"/>
</dbReference>
<dbReference type="Pfam" id="PF00248">
    <property type="entry name" value="Aldo_ket_red"/>
    <property type="match status" value="1"/>
</dbReference>
<keyword evidence="4" id="KW-1185">Reference proteome</keyword>
<evidence type="ECO:0000259" key="2">
    <source>
        <dbReference type="Pfam" id="PF00248"/>
    </source>
</evidence>
<dbReference type="Proteomes" id="UP000030671">
    <property type="component" value="Unassembled WGS sequence"/>
</dbReference>
<name>W4JT95_HETIT</name>
<dbReference type="GeneID" id="20677935"/>
<dbReference type="InterPro" id="IPR050791">
    <property type="entry name" value="Aldo-Keto_reductase"/>
</dbReference>
<accession>W4JT95</accession>
<proteinExistence type="predicted"/>
<sequence>MTIKLPTRKIGATDVTAIGYGTMGLSIAYGETGSDEDRFKVLDAVYENGCTNWDTADIYGDSEDLIGKWFKRTGKRDEIFLATKFGLYGPSGKFVEGDPAYVKSSFEKSLKRLGTDHIDLYYFHRADKTIPIEKTVGAMANLVKSGKVKYIGLSEVSESTLRRAHAVHPISALQVEYSPFALDIEDEKIGLLKAARELGIAIVAYSPLGRGLLTGRYKGPEDFEEKDFRRLIPRFSKENFPNILKLVDSLKAIGDKHKVTAGQVTLAWLLGQGDDVIPIPGTQRIKYLEENLGALKVELTREELLVLRKAAESSDAASGDRYPPNFMDVMFSDTPLL</sequence>
<dbReference type="eggNOG" id="KOG1575">
    <property type="taxonomic scope" value="Eukaryota"/>
</dbReference>
<organism evidence="3 4">
    <name type="scientific">Heterobasidion irregulare (strain TC 32-1)</name>
    <dbReference type="NCBI Taxonomy" id="747525"/>
    <lineage>
        <taxon>Eukaryota</taxon>
        <taxon>Fungi</taxon>
        <taxon>Dikarya</taxon>
        <taxon>Basidiomycota</taxon>
        <taxon>Agaricomycotina</taxon>
        <taxon>Agaricomycetes</taxon>
        <taxon>Russulales</taxon>
        <taxon>Bondarzewiaceae</taxon>
        <taxon>Heterobasidion</taxon>
        <taxon>Heterobasidion annosum species complex</taxon>
    </lineage>
</organism>
<evidence type="ECO:0000313" key="4">
    <source>
        <dbReference type="Proteomes" id="UP000030671"/>
    </source>
</evidence>
<feature type="domain" description="NADP-dependent oxidoreductase" evidence="2">
    <location>
        <begin position="17"/>
        <end position="306"/>
    </location>
</feature>
<dbReference type="FunCoup" id="W4JT95">
    <property type="interactions" value="296"/>
</dbReference>
<keyword evidence="1" id="KW-0560">Oxidoreductase</keyword>
<dbReference type="Gene3D" id="3.20.20.100">
    <property type="entry name" value="NADP-dependent oxidoreductase domain"/>
    <property type="match status" value="1"/>
</dbReference>
<dbReference type="AlphaFoldDB" id="W4JT95"/>
<dbReference type="InterPro" id="IPR020471">
    <property type="entry name" value="AKR"/>
</dbReference>
<dbReference type="EMBL" id="KI925464">
    <property type="protein sequence ID" value="ETW76684.1"/>
    <property type="molecule type" value="Genomic_DNA"/>
</dbReference>
<evidence type="ECO:0000256" key="1">
    <source>
        <dbReference type="ARBA" id="ARBA00023002"/>
    </source>
</evidence>
<dbReference type="HOGENOM" id="CLU_023205_2_1_1"/>
<dbReference type="InterPro" id="IPR036812">
    <property type="entry name" value="NAD(P)_OxRdtase_dom_sf"/>
</dbReference>
<protein>
    <recommendedName>
        <fullName evidence="2">NADP-dependent oxidoreductase domain-containing protein</fullName>
    </recommendedName>
</protein>